<gene>
    <name evidence="1" type="ORF">FR932_20195</name>
</gene>
<dbReference type="PANTHER" id="PTHR42924">
    <property type="entry name" value="EXONUCLEASE"/>
    <property type="match status" value="1"/>
</dbReference>
<dbReference type="Gene3D" id="3.20.20.140">
    <property type="entry name" value="Metal-dependent hydrolases"/>
    <property type="match status" value="1"/>
</dbReference>
<proteinExistence type="predicted"/>
<evidence type="ECO:0008006" key="3">
    <source>
        <dbReference type="Google" id="ProtNLM"/>
    </source>
</evidence>
<organism evidence="1 2">
    <name type="scientific">Moritella marina ATCC 15381</name>
    <dbReference type="NCBI Taxonomy" id="1202962"/>
    <lineage>
        <taxon>Bacteria</taxon>
        <taxon>Pseudomonadati</taxon>
        <taxon>Pseudomonadota</taxon>
        <taxon>Gammaproteobacteria</taxon>
        <taxon>Alteromonadales</taxon>
        <taxon>Moritellaceae</taxon>
        <taxon>Moritella</taxon>
    </lineage>
</organism>
<dbReference type="InterPro" id="IPR016195">
    <property type="entry name" value="Pol/histidinol_Pase-like"/>
</dbReference>
<dbReference type="EMBL" id="CP044399">
    <property type="protein sequence ID" value="QFI39970.1"/>
    <property type="molecule type" value="Genomic_DNA"/>
</dbReference>
<evidence type="ECO:0000313" key="2">
    <source>
        <dbReference type="Proteomes" id="UP000327424"/>
    </source>
</evidence>
<name>A0A5J6WT39_MORMI</name>
<keyword evidence="2" id="KW-1185">Reference proteome</keyword>
<reference evidence="1 2" key="1">
    <citation type="submission" date="2019-09" db="EMBL/GenBank/DDBJ databases">
        <title>Hybrid Assembly of the complete Genome of the Deep-Sea Bacterium Moritella marina from long Nanopore and Illumina reads.</title>
        <authorList>
            <person name="Magin S."/>
            <person name="Georgoulis A."/>
            <person name="Papadimitriou K."/>
            <person name="Iliakis G."/>
            <person name="Vorgias C.E."/>
        </authorList>
    </citation>
    <scope>NUCLEOTIDE SEQUENCE [LARGE SCALE GENOMIC DNA]</scope>
    <source>
        <strain evidence="1 2">MP-1</strain>
    </source>
</reference>
<accession>A0A5J6WT39</accession>
<dbReference type="InterPro" id="IPR052018">
    <property type="entry name" value="PHP_domain"/>
</dbReference>
<dbReference type="KEGG" id="mmaa:FR932_20195"/>
<dbReference type="NCBIfam" id="NF038032">
    <property type="entry name" value="CehA_McbA_metalo"/>
    <property type="match status" value="1"/>
</dbReference>
<dbReference type="SUPFAM" id="SSF89550">
    <property type="entry name" value="PHP domain-like"/>
    <property type="match status" value="1"/>
</dbReference>
<dbReference type="AlphaFoldDB" id="A0A5J6WT39"/>
<evidence type="ECO:0000313" key="1">
    <source>
        <dbReference type="EMBL" id="QFI39970.1"/>
    </source>
</evidence>
<dbReference type="GO" id="GO:0004534">
    <property type="term" value="F:5'-3' RNA exonuclease activity"/>
    <property type="evidence" value="ECO:0007669"/>
    <property type="project" value="TreeGrafter"/>
</dbReference>
<dbReference type="RefSeq" id="WP_019441363.1">
    <property type="nucleotide sequence ID" value="NZ_ALOE01000017.1"/>
</dbReference>
<dbReference type="OrthoDB" id="9804333at2"/>
<protein>
    <recommendedName>
        <fullName evidence="3">Polymerase/histidinol phosphatase N-terminal domain-containing protein</fullName>
    </recommendedName>
</protein>
<dbReference type="PANTHER" id="PTHR42924:SF3">
    <property type="entry name" value="POLYMERASE_HISTIDINOL PHOSPHATASE N-TERMINAL DOMAIN-CONTAINING PROTEIN"/>
    <property type="match status" value="1"/>
</dbReference>
<dbReference type="GO" id="GO:0035312">
    <property type="term" value="F:5'-3' DNA exonuclease activity"/>
    <property type="evidence" value="ECO:0007669"/>
    <property type="project" value="TreeGrafter"/>
</dbReference>
<sequence>MLNFTGELVFGHRVLNFNVSANINTLTLTGTTVKKGFLYAYLYDSKQQLRANLLFQKADKTLILTSESASLGGIAGNLPAGDWQLHLYNLEGENRTPKAMHYAINIDTEIERGIELNEQLTPECSTNTPLLATPTQACLRTNPGSPLDHNIHFDYHHSKNNNAAWYRGDLHAHTLLSDGHNTLAAAAQIAEQQALDFFFITEHNICHPALPVTDKTLILPAIEVTTDQGHFNVHGPRRMLNMFNAAYSSAALIEQGLDLVANDEGNISINHPMMKPWHWHYQDIALNKVNTLEICCDPTWPTSPKATEGALTLLTQLWNCGHRIAGVGGSDSHLAPHERNANATEPSIYGDPSTFVHADTLSGNGILQGLRQGHVYLERQCGLDFQINNGTVLPGQDVGNRVIDYHLAVTDKRTAYYAECIADGEVISRIKLTDENTHFQVDMSNYAWLRIDIRRGTFINNSYDNSINNSYDNDTAEFEGLINPIYNATKSIFSQPLVNTWGELMQETNTHGN</sequence>
<dbReference type="Proteomes" id="UP000327424">
    <property type="component" value="Chromosome"/>
</dbReference>